<organism evidence="1 2">
    <name type="scientific">Chryseobacterium bernardetii</name>
    <dbReference type="NCBI Taxonomy" id="1241978"/>
    <lineage>
        <taxon>Bacteria</taxon>
        <taxon>Pseudomonadati</taxon>
        <taxon>Bacteroidota</taxon>
        <taxon>Flavobacteriia</taxon>
        <taxon>Flavobacteriales</taxon>
        <taxon>Weeksellaceae</taxon>
        <taxon>Chryseobacterium group</taxon>
        <taxon>Chryseobacterium</taxon>
    </lineage>
</organism>
<name>A0ACC6IUF0_9FLAO</name>
<evidence type="ECO:0000313" key="1">
    <source>
        <dbReference type="EMBL" id="MDR6441291.1"/>
    </source>
</evidence>
<comment type="caution">
    <text evidence="1">The sequence shown here is derived from an EMBL/GenBank/DDBJ whole genome shotgun (WGS) entry which is preliminary data.</text>
</comment>
<dbReference type="EMBL" id="JAVDRG010000002">
    <property type="protein sequence ID" value="MDR6441291.1"/>
    <property type="molecule type" value="Genomic_DNA"/>
</dbReference>
<gene>
    <name evidence="1" type="ORF">J2795_001991</name>
</gene>
<dbReference type="Proteomes" id="UP001184376">
    <property type="component" value="Unassembled WGS sequence"/>
</dbReference>
<protein>
    <submittedName>
        <fullName evidence="1">Membrane-associated HD superfamily phosphohydrolase</fullName>
    </submittedName>
</protein>
<proteinExistence type="predicted"/>
<evidence type="ECO:0000313" key="2">
    <source>
        <dbReference type="Proteomes" id="UP001184376"/>
    </source>
</evidence>
<sequence>MKLHVKNPLVLMMLCLMTGIFITISFLETPMKFQVTGMTLPVALELGMMMFGISTKIQFIFLILIIGLMFISRKSYTKADFMMVLLVLIILLLEKFWMLPVLDTRAQLLSAGKPVPSSEMHNYFIYAESVKALFLCIIIALQFTRQKANAE</sequence>
<keyword evidence="2" id="KW-1185">Reference proteome</keyword>
<accession>A0ACC6IUF0</accession>
<reference evidence="1" key="1">
    <citation type="submission" date="2023-07" db="EMBL/GenBank/DDBJ databases">
        <title>Sorghum-associated microbial communities from plants grown in Nebraska, USA.</title>
        <authorList>
            <person name="Schachtman D."/>
        </authorList>
    </citation>
    <scope>NUCLEOTIDE SEQUENCE</scope>
    <source>
        <strain evidence="1">DS1280</strain>
    </source>
</reference>